<dbReference type="OrthoDB" id="6435387at2759"/>
<proteinExistence type="predicted"/>
<dbReference type="GO" id="GO:0003676">
    <property type="term" value="F:nucleic acid binding"/>
    <property type="evidence" value="ECO:0007669"/>
    <property type="project" value="InterPro"/>
</dbReference>
<dbReference type="VEuPathDB" id="VectorBase:HLOH_058903"/>
<keyword evidence="2" id="KW-1185">Reference proteome</keyword>
<reference evidence="1 2" key="1">
    <citation type="journal article" date="2020" name="Cell">
        <title>Large-Scale Comparative Analyses of Tick Genomes Elucidate Their Genetic Diversity and Vector Capacities.</title>
        <authorList>
            <consortium name="Tick Genome and Microbiome Consortium (TIGMIC)"/>
            <person name="Jia N."/>
            <person name="Wang J."/>
            <person name="Shi W."/>
            <person name="Du L."/>
            <person name="Sun Y."/>
            <person name="Zhan W."/>
            <person name="Jiang J.F."/>
            <person name="Wang Q."/>
            <person name="Zhang B."/>
            <person name="Ji P."/>
            <person name="Bell-Sakyi L."/>
            <person name="Cui X.M."/>
            <person name="Yuan T.T."/>
            <person name="Jiang B.G."/>
            <person name="Yang W.F."/>
            <person name="Lam T.T."/>
            <person name="Chang Q.C."/>
            <person name="Ding S.J."/>
            <person name="Wang X.J."/>
            <person name="Zhu J.G."/>
            <person name="Ruan X.D."/>
            <person name="Zhao L."/>
            <person name="Wei J.T."/>
            <person name="Ye R.Z."/>
            <person name="Que T.C."/>
            <person name="Du C.H."/>
            <person name="Zhou Y.H."/>
            <person name="Cheng J.X."/>
            <person name="Dai P.F."/>
            <person name="Guo W.B."/>
            <person name="Han X.H."/>
            <person name="Huang E.J."/>
            <person name="Li L.F."/>
            <person name="Wei W."/>
            <person name="Gao Y.C."/>
            <person name="Liu J.Z."/>
            <person name="Shao H.Z."/>
            <person name="Wang X."/>
            <person name="Wang C.C."/>
            <person name="Yang T.C."/>
            <person name="Huo Q.B."/>
            <person name="Li W."/>
            <person name="Chen H.Y."/>
            <person name="Chen S.E."/>
            <person name="Zhou L.G."/>
            <person name="Ni X.B."/>
            <person name="Tian J.H."/>
            <person name="Sheng Y."/>
            <person name="Liu T."/>
            <person name="Pan Y.S."/>
            <person name="Xia L.Y."/>
            <person name="Li J."/>
            <person name="Zhao F."/>
            <person name="Cao W.C."/>
        </authorList>
    </citation>
    <scope>NUCLEOTIDE SEQUENCE [LARGE SCALE GENOMIC DNA]</scope>
    <source>
        <strain evidence="1">HaeL-2018</strain>
    </source>
</reference>
<organism evidence="1 2">
    <name type="scientific">Haemaphysalis longicornis</name>
    <name type="common">Bush tick</name>
    <dbReference type="NCBI Taxonomy" id="44386"/>
    <lineage>
        <taxon>Eukaryota</taxon>
        <taxon>Metazoa</taxon>
        <taxon>Ecdysozoa</taxon>
        <taxon>Arthropoda</taxon>
        <taxon>Chelicerata</taxon>
        <taxon>Arachnida</taxon>
        <taxon>Acari</taxon>
        <taxon>Parasitiformes</taxon>
        <taxon>Ixodida</taxon>
        <taxon>Ixodoidea</taxon>
        <taxon>Ixodidae</taxon>
        <taxon>Haemaphysalinae</taxon>
        <taxon>Haemaphysalis</taxon>
    </lineage>
</organism>
<sequence>MRARPQPNPQRALCDPSFGRADKSQLELRVNGTDLKPIENFWGLVKFHLARTKIANATAGALWEAVKEEWERLQGRTDVVAALYEPMPGRTHDVIAVDGNYTGH</sequence>
<dbReference type="AlphaFoldDB" id="A0A9J6GJ79"/>
<evidence type="ECO:0000313" key="2">
    <source>
        <dbReference type="Proteomes" id="UP000821853"/>
    </source>
</evidence>
<dbReference type="InterPro" id="IPR036397">
    <property type="entry name" value="RNaseH_sf"/>
</dbReference>
<protein>
    <submittedName>
        <fullName evidence="1">Uncharacterized protein</fullName>
    </submittedName>
</protein>
<accession>A0A9J6GJ79</accession>
<dbReference type="EMBL" id="JABSTR010000006">
    <property type="protein sequence ID" value="KAH9374412.1"/>
    <property type="molecule type" value="Genomic_DNA"/>
</dbReference>
<dbReference type="Proteomes" id="UP000821853">
    <property type="component" value="Chromosome 4"/>
</dbReference>
<name>A0A9J6GJ79_HAELO</name>
<gene>
    <name evidence="1" type="ORF">HPB48_009101</name>
</gene>
<evidence type="ECO:0000313" key="1">
    <source>
        <dbReference type="EMBL" id="KAH9374412.1"/>
    </source>
</evidence>
<dbReference type="Gene3D" id="3.30.420.10">
    <property type="entry name" value="Ribonuclease H-like superfamily/Ribonuclease H"/>
    <property type="match status" value="1"/>
</dbReference>
<comment type="caution">
    <text evidence="1">The sequence shown here is derived from an EMBL/GenBank/DDBJ whole genome shotgun (WGS) entry which is preliminary data.</text>
</comment>